<accession>A0A8J4UPX5</accession>
<gene>
    <name evidence="4" type="ORF">CYY_008811</name>
</gene>
<dbReference type="SMART" id="SM00320">
    <property type="entry name" value="WD40"/>
    <property type="match status" value="3"/>
</dbReference>
<dbReference type="InterPro" id="IPR015943">
    <property type="entry name" value="WD40/YVTN_repeat-like_dom_sf"/>
</dbReference>
<dbReference type="PROSITE" id="PS50294">
    <property type="entry name" value="WD_REPEATS_REGION"/>
    <property type="match status" value="1"/>
</dbReference>
<keyword evidence="2" id="KW-0677">Repeat</keyword>
<name>A0A8J4UPX5_9MYCE</name>
<dbReference type="InterPro" id="IPR001680">
    <property type="entry name" value="WD40_rpt"/>
</dbReference>
<dbReference type="Gene3D" id="2.130.10.10">
    <property type="entry name" value="YVTN repeat-like/Quinoprotein amine dehydrogenase"/>
    <property type="match status" value="1"/>
</dbReference>
<evidence type="ECO:0000256" key="3">
    <source>
        <dbReference type="PROSITE-ProRule" id="PRU00221"/>
    </source>
</evidence>
<evidence type="ECO:0000313" key="4">
    <source>
        <dbReference type="EMBL" id="KAF2069871.1"/>
    </source>
</evidence>
<dbReference type="InterPro" id="IPR036322">
    <property type="entry name" value="WD40_repeat_dom_sf"/>
</dbReference>
<evidence type="ECO:0000313" key="5">
    <source>
        <dbReference type="Proteomes" id="UP000695562"/>
    </source>
</evidence>
<evidence type="ECO:0000256" key="1">
    <source>
        <dbReference type="ARBA" id="ARBA00022574"/>
    </source>
</evidence>
<keyword evidence="5" id="KW-1185">Reference proteome</keyword>
<dbReference type="Proteomes" id="UP000695562">
    <property type="component" value="Unassembled WGS sequence"/>
</dbReference>
<protein>
    <recommendedName>
        <fullName evidence="6">WD40 repeat-containing protein</fullName>
    </recommendedName>
</protein>
<dbReference type="PANTHER" id="PTHR10971">
    <property type="entry name" value="MRNA EXPORT FACTOR AND BUB3"/>
    <property type="match status" value="1"/>
</dbReference>
<sequence length="335" mass="37436">MSNDNDQDVLCNYVSQRLTSSPYDLKWIPSSPCILTVGKKTVGGVVKGDLKIHKFEYIDDKPKLSLEYEGNSISPLRCCSFMRSSTTINNNERIFVTGDFSGSLLIWDSDKINEPMASNSNTHQGTISSIDTHLESNIIVTGGKDSLVCLWDKRDIKSPIYKYTCQTKENSNCWAISTNGKEIICGYENGQLNIFDIKTNSLKANTRLKGGISSIDISSINNVQDIGNEFLVSTSQSLICKMKLQQDKLSIVKEITTDSEMVWSSKYFNNHPSIYTLMQGDGNAYIYKNDQLLKKLSISKNSPIISFDHNPEKLGLMSCITLNKQLFVLLSPLTS</sequence>
<feature type="repeat" description="WD" evidence="3">
    <location>
        <begin position="120"/>
        <end position="152"/>
    </location>
</feature>
<evidence type="ECO:0000256" key="2">
    <source>
        <dbReference type="ARBA" id="ARBA00022737"/>
    </source>
</evidence>
<dbReference type="PROSITE" id="PS50082">
    <property type="entry name" value="WD_REPEATS_2"/>
    <property type="match status" value="1"/>
</dbReference>
<dbReference type="Pfam" id="PF00400">
    <property type="entry name" value="WD40"/>
    <property type="match status" value="1"/>
</dbReference>
<evidence type="ECO:0008006" key="6">
    <source>
        <dbReference type="Google" id="ProtNLM"/>
    </source>
</evidence>
<organism evidence="4 5">
    <name type="scientific">Polysphondylium violaceum</name>
    <dbReference type="NCBI Taxonomy" id="133409"/>
    <lineage>
        <taxon>Eukaryota</taxon>
        <taxon>Amoebozoa</taxon>
        <taxon>Evosea</taxon>
        <taxon>Eumycetozoa</taxon>
        <taxon>Dictyostelia</taxon>
        <taxon>Dictyosteliales</taxon>
        <taxon>Dictyosteliaceae</taxon>
        <taxon>Polysphondylium</taxon>
    </lineage>
</organism>
<keyword evidence="1 3" id="KW-0853">WD repeat</keyword>
<proteinExistence type="predicted"/>
<comment type="caution">
    <text evidence="4">The sequence shown here is derived from an EMBL/GenBank/DDBJ whole genome shotgun (WGS) entry which is preliminary data.</text>
</comment>
<dbReference type="AlphaFoldDB" id="A0A8J4UPX5"/>
<dbReference type="EMBL" id="AJWJ01000582">
    <property type="protein sequence ID" value="KAF2069871.1"/>
    <property type="molecule type" value="Genomic_DNA"/>
</dbReference>
<dbReference type="SUPFAM" id="SSF50978">
    <property type="entry name" value="WD40 repeat-like"/>
    <property type="match status" value="1"/>
</dbReference>
<dbReference type="OrthoDB" id="427795at2759"/>
<reference evidence="4" key="1">
    <citation type="submission" date="2020-01" db="EMBL/GenBank/DDBJ databases">
        <title>Development of genomics and gene disruption for Polysphondylium violaceum indicates a role for the polyketide synthase stlB in stalk morphogenesis.</title>
        <authorList>
            <person name="Narita B."/>
            <person name="Kawabe Y."/>
            <person name="Kin K."/>
            <person name="Saito T."/>
            <person name="Gibbs R."/>
            <person name="Kuspa A."/>
            <person name="Muzny D."/>
            <person name="Queller D."/>
            <person name="Richards S."/>
            <person name="Strassman J."/>
            <person name="Sucgang R."/>
            <person name="Worley K."/>
            <person name="Schaap P."/>
        </authorList>
    </citation>
    <scope>NUCLEOTIDE SEQUENCE</scope>
    <source>
        <strain evidence="4">QSvi11</strain>
    </source>
</reference>